<gene>
    <name evidence="2" type="ORF">FHS44_007004</name>
</gene>
<dbReference type="Proteomes" id="UP000552644">
    <property type="component" value="Unassembled WGS sequence"/>
</dbReference>
<evidence type="ECO:0000313" key="2">
    <source>
        <dbReference type="EMBL" id="MBB4919860.1"/>
    </source>
</evidence>
<organism evidence="2 3">
    <name type="scientific">Streptosporangium saharense</name>
    <dbReference type="NCBI Taxonomy" id="1706840"/>
    <lineage>
        <taxon>Bacteria</taxon>
        <taxon>Bacillati</taxon>
        <taxon>Actinomycetota</taxon>
        <taxon>Actinomycetes</taxon>
        <taxon>Streptosporangiales</taxon>
        <taxon>Streptosporangiaceae</taxon>
        <taxon>Streptosporangium</taxon>
    </lineage>
</organism>
<protein>
    <submittedName>
        <fullName evidence="2">Uncharacterized protein</fullName>
    </submittedName>
</protein>
<proteinExistence type="predicted"/>
<keyword evidence="3" id="KW-1185">Reference proteome</keyword>
<sequence length="58" mass="5821">MTGARVRADTGAGYSGRRTVGPVQRGPVGGAVSRPAVAAVPGRRANPVVTVPGRALIR</sequence>
<comment type="caution">
    <text evidence="2">The sequence shown here is derived from an EMBL/GenBank/DDBJ whole genome shotgun (WGS) entry which is preliminary data.</text>
</comment>
<dbReference type="AlphaFoldDB" id="A0A7W7VRX5"/>
<name>A0A7W7VRX5_9ACTN</name>
<evidence type="ECO:0000256" key="1">
    <source>
        <dbReference type="SAM" id="MobiDB-lite"/>
    </source>
</evidence>
<feature type="region of interest" description="Disordered" evidence="1">
    <location>
        <begin position="1"/>
        <end position="34"/>
    </location>
</feature>
<dbReference type="RefSeq" id="WP_184722855.1">
    <property type="nucleotide sequence ID" value="NZ_JACHJP010000011.1"/>
</dbReference>
<accession>A0A7W7VRX5</accession>
<dbReference type="EMBL" id="JACHJP010000011">
    <property type="protein sequence ID" value="MBB4919860.1"/>
    <property type="molecule type" value="Genomic_DNA"/>
</dbReference>
<reference evidence="2 3" key="1">
    <citation type="submission" date="2020-08" db="EMBL/GenBank/DDBJ databases">
        <title>Genomic Encyclopedia of Type Strains, Phase III (KMG-III): the genomes of soil and plant-associated and newly described type strains.</title>
        <authorList>
            <person name="Whitman W."/>
        </authorList>
    </citation>
    <scope>NUCLEOTIDE SEQUENCE [LARGE SCALE GENOMIC DNA]</scope>
    <source>
        <strain evidence="2 3">CECT 8840</strain>
    </source>
</reference>
<evidence type="ECO:0000313" key="3">
    <source>
        <dbReference type="Proteomes" id="UP000552644"/>
    </source>
</evidence>